<organism evidence="2 3">
    <name type="scientific">Shewanella corallii</name>
    <dbReference type="NCBI Taxonomy" id="560080"/>
    <lineage>
        <taxon>Bacteria</taxon>
        <taxon>Pseudomonadati</taxon>
        <taxon>Pseudomonadota</taxon>
        <taxon>Gammaproteobacteria</taxon>
        <taxon>Alteromonadales</taxon>
        <taxon>Shewanellaceae</taxon>
        <taxon>Shewanella</taxon>
    </lineage>
</organism>
<gene>
    <name evidence="2" type="ORF">L2725_05880</name>
</gene>
<reference evidence="2 3" key="1">
    <citation type="submission" date="2022-01" db="EMBL/GenBank/DDBJ databases">
        <title>Whole genome-based taxonomy of the Shewanellaceae.</title>
        <authorList>
            <person name="Martin-Rodriguez A.J."/>
        </authorList>
    </citation>
    <scope>NUCLEOTIDE SEQUENCE [LARGE SCALE GENOMIC DNA]</scope>
    <source>
        <strain evidence="2 3">DSM 21332</strain>
    </source>
</reference>
<protein>
    <recommendedName>
        <fullName evidence="4">DUF1330 domain-containing protein</fullName>
    </recommendedName>
</protein>
<evidence type="ECO:0008006" key="4">
    <source>
        <dbReference type="Google" id="ProtNLM"/>
    </source>
</evidence>
<sequence>MRSIATKTISTLLPLLMLLGTTKAYAETKVVLKKDHVIDLLFLNTIESTRQDQKQYFRDVGPKARTMGYEPVIAFRINRKPISGNYFPDTLAIASWPGDMTDRAGYLDTLEQAVPDLHSRRFDHWSTFNMTHYYVPRNITMQFDPEKIYVLSAYWPKDKKKFATFREQQLDRINKFGGKVKLDLEQGHSLFGYLYQPQVTMITEWKNQTAFDAFHQSNPGNDRQALKQQNQLYLELIQPRS</sequence>
<evidence type="ECO:0000313" key="2">
    <source>
        <dbReference type="EMBL" id="MCL2913316.1"/>
    </source>
</evidence>
<dbReference type="EMBL" id="JAKIKT010000002">
    <property type="protein sequence ID" value="MCL2913316.1"/>
    <property type="molecule type" value="Genomic_DNA"/>
</dbReference>
<name>A0ABT0N4C4_9GAMM</name>
<keyword evidence="3" id="KW-1185">Reference proteome</keyword>
<keyword evidence="1" id="KW-0732">Signal</keyword>
<accession>A0ABT0N4C4</accession>
<feature type="signal peptide" evidence="1">
    <location>
        <begin position="1"/>
        <end position="26"/>
    </location>
</feature>
<evidence type="ECO:0000313" key="3">
    <source>
        <dbReference type="Proteomes" id="UP001202831"/>
    </source>
</evidence>
<dbReference type="Proteomes" id="UP001202831">
    <property type="component" value="Unassembled WGS sequence"/>
</dbReference>
<proteinExistence type="predicted"/>
<comment type="caution">
    <text evidence="2">The sequence shown here is derived from an EMBL/GenBank/DDBJ whole genome shotgun (WGS) entry which is preliminary data.</text>
</comment>
<feature type="chain" id="PRO_5045685240" description="DUF1330 domain-containing protein" evidence="1">
    <location>
        <begin position="27"/>
        <end position="241"/>
    </location>
</feature>
<evidence type="ECO:0000256" key="1">
    <source>
        <dbReference type="SAM" id="SignalP"/>
    </source>
</evidence>
<dbReference type="RefSeq" id="WP_249248121.1">
    <property type="nucleotide sequence ID" value="NZ_JAKIKT010000002.1"/>
</dbReference>